<gene>
    <name evidence="7" type="ORF">KP79_PYT23172</name>
</gene>
<keyword evidence="3 6" id="KW-1003">Cell membrane</keyword>
<dbReference type="AlphaFoldDB" id="A0A210PQJ3"/>
<proteinExistence type="inferred from homology"/>
<keyword evidence="8" id="KW-1185">Reference proteome</keyword>
<evidence type="ECO:0000256" key="2">
    <source>
        <dbReference type="ARBA" id="ARBA00010988"/>
    </source>
</evidence>
<dbReference type="GO" id="GO:0005901">
    <property type="term" value="C:caveola"/>
    <property type="evidence" value="ECO:0007669"/>
    <property type="project" value="UniProtKB-SubCell"/>
</dbReference>
<dbReference type="PANTHER" id="PTHR10844">
    <property type="entry name" value="CAVEOLIN"/>
    <property type="match status" value="1"/>
</dbReference>
<reference evidence="7 8" key="1">
    <citation type="journal article" date="2017" name="Nat. Ecol. Evol.">
        <title>Scallop genome provides insights into evolution of bilaterian karyotype and development.</title>
        <authorList>
            <person name="Wang S."/>
            <person name="Zhang J."/>
            <person name="Jiao W."/>
            <person name="Li J."/>
            <person name="Xun X."/>
            <person name="Sun Y."/>
            <person name="Guo X."/>
            <person name="Huan P."/>
            <person name="Dong B."/>
            <person name="Zhang L."/>
            <person name="Hu X."/>
            <person name="Sun X."/>
            <person name="Wang J."/>
            <person name="Zhao C."/>
            <person name="Wang Y."/>
            <person name="Wang D."/>
            <person name="Huang X."/>
            <person name="Wang R."/>
            <person name="Lv J."/>
            <person name="Li Y."/>
            <person name="Zhang Z."/>
            <person name="Liu B."/>
            <person name="Lu W."/>
            <person name="Hui Y."/>
            <person name="Liang J."/>
            <person name="Zhou Z."/>
            <person name="Hou R."/>
            <person name="Li X."/>
            <person name="Liu Y."/>
            <person name="Li H."/>
            <person name="Ning X."/>
            <person name="Lin Y."/>
            <person name="Zhao L."/>
            <person name="Xing Q."/>
            <person name="Dou J."/>
            <person name="Li Y."/>
            <person name="Mao J."/>
            <person name="Guo H."/>
            <person name="Dou H."/>
            <person name="Li T."/>
            <person name="Mu C."/>
            <person name="Jiang W."/>
            <person name="Fu Q."/>
            <person name="Fu X."/>
            <person name="Miao Y."/>
            <person name="Liu J."/>
            <person name="Yu Q."/>
            <person name="Li R."/>
            <person name="Liao H."/>
            <person name="Li X."/>
            <person name="Kong Y."/>
            <person name="Jiang Z."/>
            <person name="Chourrout D."/>
            <person name="Li R."/>
            <person name="Bao Z."/>
        </authorList>
    </citation>
    <scope>NUCLEOTIDE SEQUENCE [LARGE SCALE GENOMIC DNA]</scope>
    <source>
        <strain evidence="7 8">PY_sf001</strain>
    </source>
</reference>
<organism evidence="7 8">
    <name type="scientific">Mizuhopecten yessoensis</name>
    <name type="common">Japanese scallop</name>
    <name type="synonym">Patinopecten yessoensis</name>
    <dbReference type="NCBI Taxonomy" id="6573"/>
    <lineage>
        <taxon>Eukaryota</taxon>
        <taxon>Metazoa</taxon>
        <taxon>Spiralia</taxon>
        <taxon>Lophotrochozoa</taxon>
        <taxon>Mollusca</taxon>
        <taxon>Bivalvia</taxon>
        <taxon>Autobranchia</taxon>
        <taxon>Pteriomorphia</taxon>
        <taxon>Pectinida</taxon>
        <taxon>Pectinoidea</taxon>
        <taxon>Pectinidae</taxon>
        <taxon>Mizuhopecten</taxon>
    </lineage>
</organism>
<dbReference type="GO" id="GO:0070836">
    <property type="term" value="P:caveola assembly"/>
    <property type="evidence" value="ECO:0007669"/>
    <property type="project" value="InterPro"/>
</dbReference>
<comment type="function">
    <text evidence="6">May act as a scaffolding protein within caveolar membranes. Interacts directly with G-protein alpha subunits and can functionally regulate their activity.</text>
</comment>
<evidence type="ECO:0000256" key="4">
    <source>
        <dbReference type="ARBA" id="ARBA00023034"/>
    </source>
</evidence>
<dbReference type="Pfam" id="PF01146">
    <property type="entry name" value="Caveolin"/>
    <property type="match status" value="1"/>
</dbReference>
<protein>
    <recommendedName>
        <fullName evidence="6">Caveolin</fullName>
    </recommendedName>
</protein>
<evidence type="ECO:0000256" key="1">
    <source>
        <dbReference type="ARBA" id="ARBA00004202"/>
    </source>
</evidence>
<evidence type="ECO:0000256" key="6">
    <source>
        <dbReference type="RuleBase" id="RU000680"/>
    </source>
</evidence>
<evidence type="ECO:0000313" key="8">
    <source>
        <dbReference type="Proteomes" id="UP000242188"/>
    </source>
</evidence>
<name>A0A210PQJ3_MIZYE</name>
<dbReference type="GO" id="GO:0060090">
    <property type="term" value="F:molecular adaptor activity"/>
    <property type="evidence" value="ECO:0007669"/>
    <property type="project" value="TreeGrafter"/>
</dbReference>
<comment type="caution">
    <text evidence="7">The sequence shown here is derived from an EMBL/GenBank/DDBJ whole genome shotgun (WGS) entry which is preliminary data.</text>
</comment>
<dbReference type="GO" id="GO:0000139">
    <property type="term" value="C:Golgi membrane"/>
    <property type="evidence" value="ECO:0007669"/>
    <property type="project" value="UniProtKB-SubCell"/>
</dbReference>
<dbReference type="InterPro" id="IPR001612">
    <property type="entry name" value="Caveolin"/>
</dbReference>
<evidence type="ECO:0000313" key="7">
    <source>
        <dbReference type="EMBL" id="OWF38716.1"/>
    </source>
</evidence>
<dbReference type="OrthoDB" id="5917823at2759"/>
<evidence type="ECO:0000256" key="5">
    <source>
        <dbReference type="ARBA" id="ARBA00023136"/>
    </source>
</evidence>
<keyword evidence="5 6" id="KW-0472">Membrane</keyword>
<sequence>MPPNRVLPKPPPTRDPNGLNSHLTIQFPDVLAEQNSPKSLDIIWDCSEIWYSCWSACCYGLLTLFTGPCIASVWACQFAYVAFAHVWCLSPILINVRLCMFDCLQRGVRSVINCCIVPWTTACGSFFHLCPVKRKPLIPAPEVKKPPSPEIMIVIPKGKDVSKSIKRQLGLFMR</sequence>
<accession>A0A210PQJ3</accession>
<evidence type="ECO:0000256" key="3">
    <source>
        <dbReference type="ARBA" id="ARBA00022475"/>
    </source>
</evidence>
<dbReference type="EMBL" id="NEDP02005557">
    <property type="protein sequence ID" value="OWF38716.1"/>
    <property type="molecule type" value="Genomic_DNA"/>
</dbReference>
<keyword evidence="4 6" id="KW-0333">Golgi apparatus</keyword>
<dbReference type="PANTHER" id="PTHR10844:SF19">
    <property type="entry name" value="CAVEOLIN-2"/>
    <property type="match status" value="1"/>
</dbReference>
<comment type="subcellular location">
    <subcellularLocation>
        <location evidence="1 6">Cell membrane</location>
        <topology evidence="1 6">Peripheral membrane protein</topology>
    </subcellularLocation>
    <subcellularLocation>
        <location evidence="6">Golgi apparatus membrane</location>
        <topology evidence="6">Peripheral membrane protein</topology>
    </subcellularLocation>
    <subcellularLocation>
        <location evidence="6">Membrane</location>
        <location evidence="6">Caveola</location>
        <topology evidence="6">Peripheral membrane protein</topology>
    </subcellularLocation>
</comment>
<comment type="similarity">
    <text evidence="2 6">Belongs to the caveolin family.</text>
</comment>
<dbReference type="Proteomes" id="UP000242188">
    <property type="component" value="Unassembled WGS sequence"/>
</dbReference>